<dbReference type="OrthoDB" id="4503521at2759"/>
<protein>
    <submittedName>
        <fullName evidence="2">Uncharacterized protein</fullName>
    </submittedName>
</protein>
<dbReference type="EMBL" id="MSFK01000037">
    <property type="protein sequence ID" value="PWY71042.1"/>
    <property type="molecule type" value="Genomic_DNA"/>
</dbReference>
<evidence type="ECO:0000313" key="2">
    <source>
        <dbReference type="EMBL" id="PWY71042.1"/>
    </source>
</evidence>
<feature type="compositionally biased region" description="Polar residues" evidence="1">
    <location>
        <begin position="140"/>
        <end position="177"/>
    </location>
</feature>
<dbReference type="RefSeq" id="XP_025462797.1">
    <property type="nucleotide sequence ID" value="XM_025615989.1"/>
</dbReference>
<dbReference type="Proteomes" id="UP000246702">
    <property type="component" value="Unassembled WGS sequence"/>
</dbReference>
<gene>
    <name evidence="2" type="ORF">BO94DRAFT_590017</name>
</gene>
<dbReference type="GeneID" id="37118132"/>
<feature type="region of interest" description="Disordered" evidence="1">
    <location>
        <begin position="62"/>
        <end position="227"/>
    </location>
</feature>
<feature type="compositionally biased region" description="Basic and acidic residues" evidence="1">
    <location>
        <begin position="204"/>
        <end position="213"/>
    </location>
</feature>
<feature type="compositionally biased region" description="Basic residues" evidence="1">
    <location>
        <begin position="62"/>
        <end position="73"/>
    </location>
</feature>
<name>A0A317VDR3_9EURO</name>
<comment type="caution">
    <text evidence="2">The sequence shown here is derived from an EMBL/GenBank/DDBJ whole genome shotgun (WGS) entry which is preliminary data.</text>
</comment>
<reference evidence="2 3" key="1">
    <citation type="submission" date="2016-12" db="EMBL/GenBank/DDBJ databases">
        <title>The genomes of Aspergillus section Nigri reveals drivers in fungal speciation.</title>
        <authorList>
            <consortium name="DOE Joint Genome Institute"/>
            <person name="Vesth T.C."/>
            <person name="Nybo J."/>
            <person name="Theobald S."/>
            <person name="Brandl J."/>
            <person name="Frisvad J.C."/>
            <person name="Nielsen K.F."/>
            <person name="Lyhne E.K."/>
            <person name="Kogle M.E."/>
            <person name="Kuo A."/>
            <person name="Riley R."/>
            <person name="Clum A."/>
            <person name="Nolan M."/>
            <person name="Lipzen A."/>
            <person name="Salamov A."/>
            <person name="Henrissat B."/>
            <person name="Wiebenga A."/>
            <person name="De Vries R.P."/>
            <person name="Grigoriev I.V."/>
            <person name="Mortensen U.H."/>
            <person name="Andersen M.R."/>
            <person name="Baker S.E."/>
        </authorList>
    </citation>
    <scope>NUCLEOTIDE SEQUENCE [LARGE SCALE GENOMIC DNA]</scope>
    <source>
        <strain evidence="2 3">CBS 115572</strain>
    </source>
</reference>
<proteinExistence type="predicted"/>
<sequence length="261" mass="29516">MPTDRSNRYCHFCSRTGHTDSQCFYMTLCHGLYELALMVSHRPGGRLRFNETQTAIQRLVSRRQRNQRRRMRRNERERAQVNRPTGRRPQLGPQIRVGRRHQSRRPYQSSRLHQARRGVQVRNAGGYRPVRTVILPNRPAPSTNGQPNPGTAVPSSTGNNQATPPTQQLLSTQNQEGPRSPHHGSVSSTTIGPVDTDISMTLDEPERPDDQRDASGLSNPDDDLLTFDPLDTAEDEARARAVRGNSVEVVERYCGEIFTMI</sequence>
<evidence type="ECO:0000256" key="1">
    <source>
        <dbReference type="SAM" id="MobiDB-lite"/>
    </source>
</evidence>
<keyword evidence="3" id="KW-1185">Reference proteome</keyword>
<accession>A0A317VDR3</accession>
<evidence type="ECO:0000313" key="3">
    <source>
        <dbReference type="Proteomes" id="UP000246702"/>
    </source>
</evidence>
<dbReference type="AlphaFoldDB" id="A0A317VDR3"/>
<organism evidence="2 3">
    <name type="scientific">Aspergillus sclerotioniger CBS 115572</name>
    <dbReference type="NCBI Taxonomy" id="1450535"/>
    <lineage>
        <taxon>Eukaryota</taxon>
        <taxon>Fungi</taxon>
        <taxon>Dikarya</taxon>
        <taxon>Ascomycota</taxon>
        <taxon>Pezizomycotina</taxon>
        <taxon>Eurotiomycetes</taxon>
        <taxon>Eurotiomycetidae</taxon>
        <taxon>Eurotiales</taxon>
        <taxon>Aspergillaceae</taxon>
        <taxon>Aspergillus</taxon>
        <taxon>Aspergillus subgen. Circumdati</taxon>
    </lineage>
</organism>